<comment type="catalytic activity">
    <reaction evidence="8 9">
        <text>a ubiquinone + NADH + 5 H(+)(in) = a ubiquinol + NAD(+) + 4 H(+)(out)</text>
        <dbReference type="Rhea" id="RHEA:29091"/>
        <dbReference type="Rhea" id="RHEA-COMP:9565"/>
        <dbReference type="Rhea" id="RHEA-COMP:9566"/>
        <dbReference type="ChEBI" id="CHEBI:15378"/>
        <dbReference type="ChEBI" id="CHEBI:16389"/>
        <dbReference type="ChEBI" id="CHEBI:17976"/>
        <dbReference type="ChEBI" id="CHEBI:57540"/>
        <dbReference type="ChEBI" id="CHEBI:57945"/>
        <dbReference type="EC" id="7.1.1.2"/>
    </reaction>
</comment>
<evidence type="ECO:0000256" key="9">
    <source>
        <dbReference type="RuleBase" id="RU003640"/>
    </source>
</evidence>
<keyword evidence="4 9" id="KW-0813">Transport</keyword>
<geneLocation type="mitochondrion" evidence="10"/>
<dbReference type="PANTHER" id="PTHR11058">
    <property type="entry name" value="NADH-UBIQUINONE OXIDOREDUCTASE CHAIN 3"/>
    <property type="match status" value="1"/>
</dbReference>
<dbReference type="Pfam" id="PF00507">
    <property type="entry name" value="Oxidored_q4"/>
    <property type="match status" value="1"/>
</dbReference>
<evidence type="ECO:0000256" key="3">
    <source>
        <dbReference type="ARBA" id="ARBA00021007"/>
    </source>
</evidence>
<dbReference type="InterPro" id="IPR000440">
    <property type="entry name" value="NADH_UbQ/plastoQ_OxRdtase_su3"/>
</dbReference>
<reference evidence="10" key="1">
    <citation type="journal article" date="2015" name="Mitochondrial DNA">
        <title>The complete mitochondrial genome of Chinese land snail Aegista aubryana (Gastropoda: Pulmonata: Bradybaenidae).</title>
        <authorList>
            <person name="Yang X."/>
            <person name="Xie G.L."/>
            <person name="Wu X.P."/>
            <person name="Ouyang S."/>
        </authorList>
    </citation>
    <scope>NUCLEOTIDE SEQUENCE</scope>
</reference>
<dbReference type="EC" id="7.1.1.2" evidence="9"/>
<keyword evidence="9 10" id="KW-0496">Mitochondrion</keyword>
<name>A0A109QT34_9EUPU</name>
<evidence type="ECO:0000313" key="10">
    <source>
        <dbReference type="EMBL" id="AMB49887.1"/>
    </source>
</evidence>
<keyword evidence="7 9" id="KW-0472">Membrane</keyword>
<keyword evidence="9" id="KW-0520">NAD</keyword>
<dbReference type="AlphaFoldDB" id="A0A109QT34"/>
<dbReference type="GO" id="GO:0031966">
    <property type="term" value="C:mitochondrial membrane"/>
    <property type="evidence" value="ECO:0007669"/>
    <property type="project" value="UniProtKB-SubCell"/>
</dbReference>
<keyword evidence="9" id="KW-0830">Ubiquinone</keyword>
<comment type="function">
    <text evidence="9">Core subunit of the mitochondrial membrane respiratory chain NADH dehydrogenase (Complex I) which catalyzes electron transfer from NADH through the respiratory chain, using ubiquinone as an electron acceptor. Essential for the catalytic activity of complex I.</text>
</comment>
<sequence length="125" mass="14524">MMCIMQRSFIMGVMICIFLLLLYRITSYTTSQNVSKTSSFECGFEPFSTMRRPFSVRFFILVVLFLIFDVETVLFFPALVTITTVPFNLNVLVNLFFLMVLLVGGLVYEWKNGMLDWTKSLSSYM</sequence>
<dbReference type="GO" id="GO:0008137">
    <property type="term" value="F:NADH dehydrogenase (ubiquinone) activity"/>
    <property type="evidence" value="ECO:0007669"/>
    <property type="project" value="UniProtKB-UniRule"/>
</dbReference>
<feature type="transmembrane region" description="Helical" evidence="9">
    <location>
        <begin position="87"/>
        <end position="108"/>
    </location>
</feature>
<keyword evidence="9" id="KW-0249">Electron transport</keyword>
<keyword evidence="9" id="KW-0679">Respiratory chain</keyword>
<keyword evidence="9" id="KW-1278">Translocase</keyword>
<protein>
    <recommendedName>
        <fullName evidence="3 9">NADH-ubiquinone oxidoreductase chain 3</fullName>
        <ecNumber evidence="9">7.1.1.2</ecNumber>
    </recommendedName>
</protein>
<dbReference type="GO" id="GO:0030964">
    <property type="term" value="C:NADH dehydrogenase complex"/>
    <property type="evidence" value="ECO:0007669"/>
    <property type="project" value="TreeGrafter"/>
</dbReference>
<evidence type="ECO:0000256" key="2">
    <source>
        <dbReference type="ARBA" id="ARBA00008472"/>
    </source>
</evidence>
<dbReference type="InterPro" id="IPR038430">
    <property type="entry name" value="NDAH_ubi_oxred_su3_sf"/>
</dbReference>
<comment type="similarity">
    <text evidence="2 9">Belongs to the complex I subunit 3 family.</text>
</comment>
<evidence type="ECO:0000256" key="6">
    <source>
        <dbReference type="ARBA" id="ARBA00022989"/>
    </source>
</evidence>
<keyword evidence="6 9" id="KW-1133">Transmembrane helix</keyword>
<evidence type="ECO:0000256" key="5">
    <source>
        <dbReference type="ARBA" id="ARBA00022692"/>
    </source>
</evidence>
<comment type="subcellular location">
    <subcellularLocation>
        <location evidence="1">Membrane</location>
    </subcellularLocation>
    <subcellularLocation>
        <location evidence="9">Mitochondrion membrane</location>
        <topology evidence="9">Multi-pass membrane protein</topology>
    </subcellularLocation>
</comment>
<accession>A0A109QT34</accession>
<evidence type="ECO:0000256" key="4">
    <source>
        <dbReference type="ARBA" id="ARBA00022448"/>
    </source>
</evidence>
<dbReference type="EMBL" id="KT192071">
    <property type="protein sequence ID" value="AMB49887.1"/>
    <property type="molecule type" value="Genomic_DNA"/>
</dbReference>
<dbReference type="Gene3D" id="1.20.58.1610">
    <property type="entry name" value="NADH:ubiquinone/plastoquinone oxidoreductase, chain 3"/>
    <property type="match status" value="1"/>
</dbReference>
<proteinExistence type="inferred from homology"/>
<gene>
    <name evidence="10" type="primary">nad3</name>
</gene>
<evidence type="ECO:0000256" key="1">
    <source>
        <dbReference type="ARBA" id="ARBA00004370"/>
    </source>
</evidence>
<organism evidence="10">
    <name type="scientific">Aegista aubryana</name>
    <dbReference type="NCBI Taxonomy" id="1789663"/>
    <lineage>
        <taxon>Eukaryota</taxon>
        <taxon>Metazoa</taxon>
        <taxon>Spiralia</taxon>
        <taxon>Lophotrochozoa</taxon>
        <taxon>Mollusca</taxon>
        <taxon>Gastropoda</taxon>
        <taxon>Heterobranchia</taxon>
        <taxon>Euthyneura</taxon>
        <taxon>Panpulmonata</taxon>
        <taxon>Eupulmonata</taxon>
        <taxon>Stylommatophora</taxon>
        <taxon>Helicina</taxon>
        <taxon>Camaenoidea</taxon>
        <taxon>Camaenidae</taxon>
        <taxon>Bradybaeninae</taxon>
        <taxon>Aegista</taxon>
    </lineage>
</organism>
<feature type="transmembrane region" description="Helical" evidence="9">
    <location>
        <begin position="55"/>
        <end position="80"/>
    </location>
</feature>
<evidence type="ECO:0000256" key="7">
    <source>
        <dbReference type="ARBA" id="ARBA00023136"/>
    </source>
</evidence>
<evidence type="ECO:0000256" key="8">
    <source>
        <dbReference type="ARBA" id="ARBA00049551"/>
    </source>
</evidence>
<dbReference type="PANTHER" id="PTHR11058:SF9">
    <property type="entry name" value="NADH-UBIQUINONE OXIDOREDUCTASE CHAIN 3"/>
    <property type="match status" value="1"/>
</dbReference>
<keyword evidence="5 9" id="KW-0812">Transmembrane</keyword>